<dbReference type="Proteomes" id="UP000289726">
    <property type="component" value="Chromosome"/>
</dbReference>
<evidence type="ECO:0000259" key="8">
    <source>
        <dbReference type="Pfam" id="PF21694"/>
    </source>
</evidence>
<comment type="similarity">
    <text evidence="6">Belongs to the DNA polymerase HolA subunit family.</text>
</comment>
<dbReference type="InterPro" id="IPR008921">
    <property type="entry name" value="DNA_pol3_clamp-load_cplx_C"/>
</dbReference>
<evidence type="ECO:0000256" key="2">
    <source>
        <dbReference type="ARBA" id="ARBA00022679"/>
    </source>
</evidence>
<name>A0A4P6M8E5_9MOLU</name>
<comment type="catalytic activity">
    <reaction evidence="7">
        <text>DNA(n) + a 2'-deoxyribonucleoside 5'-triphosphate = DNA(n+1) + diphosphate</text>
        <dbReference type="Rhea" id="RHEA:22508"/>
        <dbReference type="Rhea" id="RHEA-COMP:17339"/>
        <dbReference type="Rhea" id="RHEA-COMP:17340"/>
        <dbReference type="ChEBI" id="CHEBI:33019"/>
        <dbReference type="ChEBI" id="CHEBI:61560"/>
        <dbReference type="ChEBI" id="CHEBI:173112"/>
        <dbReference type="EC" id="2.7.7.7"/>
    </reaction>
</comment>
<dbReference type="InterPro" id="IPR005790">
    <property type="entry name" value="DNA_polIII_delta"/>
</dbReference>
<dbReference type="GO" id="GO:0009360">
    <property type="term" value="C:DNA polymerase III complex"/>
    <property type="evidence" value="ECO:0007669"/>
    <property type="project" value="TreeGrafter"/>
</dbReference>
<dbReference type="EMBL" id="CP035949">
    <property type="protein sequence ID" value="QBF23639.1"/>
    <property type="molecule type" value="Genomic_DNA"/>
</dbReference>
<feature type="domain" description="DNA polymerase III delta subunit-like C-terminal" evidence="8">
    <location>
        <begin position="199"/>
        <end position="316"/>
    </location>
</feature>
<organism evidence="9 10">
    <name type="scientific">'Catharanthus roseus' aster yellows phytoplasma</name>
    <dbReference type="NCBI Taxonomy" id="1193712"/>
    <lineage>
        <taxon>Bacteria</taxon>
        <taxon>Bacillati</taxon>
        <taxon>Mycoplasmatota</taxon>
        <taxon>Mollicutes</taxon>
        <taxon>Acholeplasmatales</taxon>
        <taxon>Acholeplasmataceae</taxon>
        <taxon>Candidatus Phytoplasma</taxon>
        <taxon>16SrI (Aster yellows group)</taxon>
    </lineage>
</organism>
<dbReference type="Gene3D" id="1.10.8.60">
    <property type="match status" value="1"/>
</dbReference>
<dbReference type="EC" id="2.7.7.7" evidence="1"/>
<evidence type="ECO:0000256" key="7">
    <source>
        <dbReference type="ARBA" id="ARBA00049244"/>
    </source>
</evidence>
<dbReference type="PANTHER" id="PTHR34388:SF1">
    <property type="entry name" value="DNA POLYMERASE III SUBUNIT DELTA"/>
    <property type="match status" value="1"/>
</dbReference>
<keyword evidence="4" id="KW-0235">DNA replication</keyword>
<dbReference type="Gene3D" id="3.40.50.300">
    <property type="entry name" value="P-loop containing nucleotide triphosphate hydrolases"/>
    <property type="match status" value="1"/>
</dbReference>
<dbReference type="InterPro" id="IPR048466">
    <property type="entry name" value="DNA_pol3_delta-like_C"/>
</dbReference>
<dbReference type="Pfam" id="PF21694">
    <property type="entry name" value="DNA_pol3_delta_C"/>
    <property type="match status" value="1"/>
</dbReference>
<evidence type="ECO:0000256" key="6">
    <source>
        <dbReference type="ARBA" id="ARBA00034754"/>
    </source>
</evidence>
<evidence type="ECO:0000313" key="10">
    <source>
        <dbReference type="Proteomes" id="UP000289726"/>
    </source>
</evidence>
<dbReference type="PANTHER" id="PTHR34388">
    <property type="entry name" value="DNA POLYMERASE III SUBUNIT DELTA"/>
    <property type="match status" value="1"/>
</dbReference>
<protein>
    <recommendedName>
        <fullName evidence="1">DNA-directed DNA polymerase</fullName>
        <ecNumber evidence="1">2.7.7.7</ecNumber>
    </recommendedName>
</protein>
<dbReference type="GO" id="GO:0003677">
    <property type="term" value="F:DNA binding"/>
    <property type="evidence" value="ECO:0007669"/>
    <property type="project" value="InterPro"/>
</dbReference>
<keyword evidence="3 9" id="KW-0548">Nucleotidyltransferase</keyword>
<reference evidence="9 10" key="1">
    <citation type="submission" date="2019-02" db="EMBL/GenBank/DDBJ databases">
        <title>Draft Genome Sequence of Maize Bushy Stunt-like Phytoplasma group 16SrI-B (Aster yellows) in South Africa.</title>
        <authorList>
            <person name="Coetzee B."/>
            <person name="Douglas-Smit N."/>
            <person name="Maree H.J."/>
            <person name="Burger J.T."/>
            <person name="Kruger K."/>
            <person name="Pietersen G."/>
        </authorList>
    </citation>
    <scope>NUCLEOTIDE SEQUENCE [LARGE SCALE GENOMIC DNA]</scope>
    <source>
        <strain evidence="9 10">De Villa</strain>
    </source>
</reference>
<evidence type="ECO:0000313" key="9">
    <source>
        <dbReference type="EMBL" id="QBF23639.1"/>
    </source>
</evidence>
<keyword evidence="2 9" id="KW-0808">Transferase</keyword>
<dbReference type="NCBIfam" id="TIGR01128">
    <property type="entry name" value="holA"/>
    <property type="match status" value="1"/>
</dbReference>
<dbReference type="SUPFAM" id="SSF48019">
    <property type="entry name" value="post-AAA+ oligomerization domain-like"/>
    <property type="match status" value="1"/>
</dbReference>
<dbReference type="SUPFAM" id="SSF52540">
    <property type="entry name" value="P-loop containing nucleoside triphosphate hydrolases"/>
    <property type="match status" value="1"/>
</dbReference>
<sequence length="323" mass="38472">MEQTNNIHLIWGKQRFFLEKKIKKIINICKQKQLDVVYYCMQKDLVTELQKELQTTSLIESAWKKVVLVDHSEILFQKKPQEMAFLISYLQNPYNNLDLYFFAEKTTKASEVQKIWEKYCLCKTTNSLEKKDFFKYIMEVFQKDGFQIDTKAIQELVSKTNYNLYLLHQEITKIKLFQSNDKNITWQLVQKINAFKENDNIFGLINLFLKQNYIDAYQMYQTLKTQKINAFHVINQLTHKIKELLLVKEMLQQKKSPEEVQKVLPVSQGKVFFLMKEAKLIEKQKLNTLFLDLIELEYQIKMGAVNKDIGLEMFLLGKQKVFL</sequence>
<dbReference type="InterPro" id="IPR027417">
    <property type="entry name" value="P-loop_NTPase"/>
</dbReference>
<dbReference type="Gene3D" id="1.20.272.10">
    <property type="match status" value="1"/>
</dbReference>
<gene>
    <name evidence="9" type="primary">holA</name>
    <name evidence="9" type="ORF">EXT02_00085</name>
</gene>
<dbReference type="RefSeq" id="WP_130427268.1">
    <property type="nucleotide sequence ID" value="NZ_CP035949.1"/>
</dbReference>
<keyword evidence="5" id="KW-0239">DNA-directed DNA polymerase</keyword>
<evidence type="ECO:0000256" key="1">
    <source>
        <dbReference type="ARBA" id="ARBA00012417"/>
    </source>
</evidence>
<dbReference type="GO" id="GO:0003887">
    <property type="term" value="F:DNA-directed DNA polymerase activity"/>
    <property type="evidence" value="ECO:0007669"/>
    <property type="project" value="UniProtKB-KW"/>
</dbReference>
<evidence type="ECO:0000256" key="3">
    <source>
        <dbReference type="ARBA" id="ARBA00022695"/>
    </source>
</evidence>
<dbReference type="GO" id="GO:0006261">
    <property type="term" value="P:DNA-templated DNA replication"/>
    <property type="evidence" value="ECO:0007669"/>
    <property type="project" value="TreeGrafter"/>
</dbReference>
<accession>A0A4P6M8E5</accession>
<proteinExistence type="inferred from homology"/>
<dbReference type="AlphaFoldDB" id="A0A4P6M8E5"/>
<keyword evidence="10" id="KW-1185">Reference proteome</keyword>
<evidence type="ECO:0000256" key="4">
    <source>
        <dbReference type="ARBA" id="ARBA00022705"/>
    </source>
</evidence>
<evidence type="ECO:0000256" key="5">
    <source>
        <dbReference type="ARBA" id="ARBA00022932"/>
    </source>
</evidence>